<dbReference type="Pfam" id="PF01344">
    <property type="entry name" value="Kelch_1"/>
    <property type="match status" value="1"/>
</dbReference>
<keyword evidence="5" id="KW-1185">Reference proteome</keyword>
<dbReference type="PANTHER" id="PTHR46344:SF27">
    <property type="entry name" value="KELCH REPEAT SUPERFAMILY PROTEIN"/>
    <property type="match status" value="1"/>
</dbReference>
<keyword evidence="1" id="KW-0880">Kelch repeat</keyword>
<dbReference type="Gene3D" id="2.120.10.80">
    <property type="entry name" value="Kelch-type beta propeller"/>
    <property type="match status" value="2"/>
</dbReference>
<evidence type="ECO:0000256" key="1">
    <source>
        <dbReference type="ARBA" id="ARBA00022441"/>
    </source>
</evidence>
<dbReference type="Proteomes" id="UP000289856">
    <property type="component" value="Chromosome"/>
</dbReference>
<dbReference type="AlphaFoldDB" id="A0A3T1D3H1"/>
<proteinExistence type="predicted"/>
<feature type="chain" id="PRO_5019256651" evidence="3">
    <location>
        <begin position="26"/>
        <end position="405"/>
    </location>
</feature>
<dbReference type="SMART" id="SM00612">
    <property type="entry name" value="Kelch"/>
    <property type="match status" value="5"/>
</dbReference>
<dbReference type="InterPro" id="IPR015915">
    <property type="entry name" value="Kelch-typ_b-propeller"/>
</dbReference>
<dbReference type="OrthoDB" id="1937631at2"/>
<feature type="signal peptide" evidence="3">
    <location>
        <begin position="1"/>
        <end position="25"/>
    </location>
</feature>
<keyword evidence="2" id="KW-0677">Repeat</keyword>
<gene>
    <name evidence="4" type="ORF">KCTCHS21_20610</name>
</gene>
<dbReference type="InterPro" id="IPR006652">
    <property type="entry name" value="Kelch_1"/>
</dbReference>
<accession>A0A3T1D3H1</accession>
<dbReference type="PANTHER" id="PTHR46344">
    <property type="entry name" value="OS02G0202900 PROTEIN"/>
    <property type="match status" value="1"/>
</dbReference>
<dbReference type="Pfam" id="PF24681">
    <property type="entry name" value="Kelch_KLHDC2_KLHL20_DRC7"/>
    <property type="match status" value="1"/>
</dbReference>
<dbReference type="EMBL" id="AP019400">
    <property type="protein sequence ID" value="BBI32662.1"/>
    <property type="molecule type" value="Genomic_DNA"/>
</dbReference>
<evidence type="ECO:0000313" key="4">
    <source>
        <dbReference type="EMBL" id="BBI32662.1"/>
    </source>
</evidence>
<sequence>MKKMLTLSLVTMFFLSMISLNPAFAGNRVWEYSDEMPSPLVGFGMVNVNGDIYFFGGQTTTTVTNKVEVYNPTSNTRIAKSNMPTARAGFSTVTLNNKIYTFGGFSGNAATYDGGPLNTVEVYDLATDTWASKATMPSARGWATAAVYNGKIYVFGGLVSKSEEASNTVFVYDPTTDTWANKANMPVIQYAPSSVVVNNKIYIVGGSTGASRVQNTLWEYTPENDTWIKKAGMATARCAVAAVYWDGVIYAIGGATSSSGTNVVEMYDISSDTWKSAPSMNDSRWGHASTVIGGKLSVFGGGTQFNAISKSVEILTIEDPSTPIYDGRALLTIYISGGQIKEYDLSAAELNAFITWYDTKDAGTGPAKYKFIKTWNKGPFKARTEYVIFDKILTFDVDEYDAVNP</sequence>
<evidence type="ECO:0000256" key="2">
    <source>
        <dbReference type="ARBA" id="ARBA00022737"/>
    </source>
</evidence>
<protein>
    <submittedName>
        <fullName evidence="4">Uncharacterized protein</fullName>
    </submittedName>
</protein>
<dbReference type="KEGG" id="cohn:KCTCHS21_20610"/>
<evidence type="ECO:0000256" key="3">
    <source>
        <dbReference type="SAM" id="SignalP"/>
    </source>
</evidence>
<keyword evidence="3" id="KW-0732">Signal</keyword>
<dbReference type="SUPFAM" id="SSF50965">
    <property type="entry name" value="Galactose oxidase, central domain"/>
    <property type="match status" value="1"/>
</dbReference>
<organism evidence="4 5">
    <name type="scientific">Cohnella abietis</name>
    <dbReference type="NCBI Taxonomy" id="2507935"/>
    <lineage>
        <taxon>Bacteria</taxon>
        <taxon>Bacillati</taxon>
        <taxon>Bacillota</taxon>
        <taxon>Bacilli</taxon>
        <taxon>Bacillales</taxon>
        <taxon>Paenibacillaceae</taxon>
        <taxon>Cohnella</taxon>
    </lineage>
</organism>
<dbReference type="InterPro" id="IPR011043">
    <property type="entry name" value="Gal_Oxase/kelch_b-propeller"/>
</dbReference>
<name>A0A3T1D3H1_9BACL</name>
<dbReference type="RefSeq" id="WP_130607355.1">
    <property type="nucleotide sequence ID" value="NZ_AP019400.1"/>
</dbReference>
<reference evidence="4 5" key="1">
    <citation type="submission" date="2019-01" db="EMBL/GenBank/DDBJ databases">
        <title>Complete genome sequence of Cohnella hallensis HS21 isolated from Korean fir (Abies koreana) rhizospheric soil.</title>
        <authorList>
            <person name="Jiang L."/>
            <person name="Kang S.W."/>
            <person name="Kim S."/>
            <person name="Jung J."/>
            <person name="Kim C.Y."/>
            <person name="Kim D.H."/>
            <person name="Kim S.W."/>
            <person name="Lee J."/>
        </authorList>
    </citation>
    <scope>NUCLEOTIDE SEQUENCE [LARGE SCALE GENOMIC DNA]</scope>
    <source>
        <strain evidence="4 5">HS21</strain>
    </source>
</reference>
<evidence type="ECO:0000313" key="5">
    <source>
        <dbReference type="Proteomes" id="UP000289856"/>
    </source>
</evidence>